<dbReference type="Proteomes" id="UP000475862">
    <property type="component" value="Unassembled WGS sequence"/>
</dbReference>
<dbReference type="AlphaFoldDB" id="A0A6G0TGE0"/>
<name>A0A6G0TGE0_APHGL</name>
<dbReference type="EMBL" id="VYZN01000041">
    <property type="protein sequence ID" value="KAE9531457.1"/>
    <property type="molecule type" value="Genomic_DNA"/>
</dbReference>
<keyword evidence="2" id="KW-1185">Reference proteome</keyword>
<sequence>MSDILTAVSYRVKLSRYFEVVGDTIKGKRCRNPEGRHFMNNKWKRKGLVGLSVVERLVRSKVSGHFIKKSSRFYTLTVTLYTQNRAIDNDLAKYRSVCTTRIRFCRKNSRSQLQVSTYNVLCPSDYLKLKYLNLNLNEIFLSHFNLWTKDNNFMITILEHGVRRSCWQEGAQF</sequence>
<accession>A0A6G0TGE0</accession>
<proteinExistence type="predicted"/>
<comment type="caution">
    <text evidence="1">The sequence shown here is derived from an EMBL/GenBank/DDBJ whole genome shotgun (WGS) entry which is preliminary data.</text>
</comment>
<organism evidence="1 2">
    <name type="scientific">Aphis glycines</name>
    <name type="common">Soybean aphid</name>
    <dbReference type="NCBI Taxonomy" id="307491"/>
    <lineage>
        <taxon>Eukaryota</taxon>
        <taxon>Metazoa</taxon>
        <taxon>Ecdysozoa</taxon>
        <taxon>Arthropoda</taxon>
        <taxon>Hexapoda</taxon>
        <taxon>Insecta</taxon>
        <taxon>Pterygota</taxon>
        <taxon>Neoptera</taxon>
        <taxon>Paraneoptera</taxon>
        <taxon>Hemiptera</taxon>
        <taxon>Sternorrhyncha</taxon>
        <taxon>Aphidomorpha</taxon>
        <taxon>Aphidoidea</taxon>
        <taxon>Aphididae</taxon>
        <taxon>Aphidini</taxon>
        <taxon>Aphis</taxon>
        <taxon>Aphis</taxon>
    </lineage>
</organism>
<evidence type="ECO:0000313" key="1">
    <source>
        <dbReference type="EMBL" id="KAE9531457.1"/>
    </source>
</evidence>
<evidence type="ECO:0000313" key="2">
    <source>
        <dbReference type="Proteomes" id="UP000475862"/>
    </source>
</evidence>
<protein>
    <submittedName>
        <fullName evidence="1">Uncharacterized protein</fullName>
    </submittedName>
</protein>
<reference evidence="1 2" key="1">
    <citation type="submission" date="2019-08" db="EMBL/GenBank/DDBJ databases">
        <title>The genome of the soybean aphid Biotype 1, its phylome, world population structure and adaptation to the North American continent.</title>
        <authorList>
            <person name="Giordano R."/>
            <person name="Donthu R.K."/>
            <person name="Hernandez A.G."/>
            <person name="Wright C.L."/>
            <person name="Zimin A.V."/>
        </authorList>
    </citation>
    <scope>NUCLEOTIDE SEQUENCE [LARGE SCALE GENOMIC DNA]</scope>
    <source>
        <tissue evidence="1">Whole aphids</tissue>
    </source>
</reference>
<gene>
    <name evidence="1" type="ORF">AGLY_010663</name>
</gene>